<dbReference type="GeneID" id="31363147"/>
<sequence>MNWNTTRRNRYRILRNSRSKYFSILFLSTLQIENMKKRIIIKFYVQKKVEYGQYLKIAGSVPGLGYWNPEVGIEMKWTEGDWWIGEYHCEGLPSSLPKNQFRLEPSFGLMRSNSNQDNGIAADSNDNDNDDSDNDSASSTPTSSSAASSSSSSFHLNSNQSLSPILKGVSPQYIDIEYKYILYGNYQTNWESDRNHKVSFMLWSDPNSHSSSSDDIFIEIRDEWNGGNGVCPTLDFQSNQPILPMLDQQLQLNNYQQQQLQSTLTFNSYSYSSSPGGSSTASSSRLNSNNQYMMCEREYCFLHPLDPHPLPIYPAQICTFIVTDEGNTDCHSILLVSQFFGSDLQNSIQMIPIAQVGIPYTLWIGQLYAPQPIKFEYKYVIMSNNNSGIYWEKGTRIFSSSTQGPRLLINNDGPLRVSDASASWVRTGLVGLAESDNNCSLLSVVQLLYHISPLKQVLLKLRGRIGFPFTQCLANIFTTMEMGSQTTELNPLQTMIGHCSDSAEILNIILCSLIEEISRISKITNYEQNICINQIFEGDLSQTSVILDKQGNIESVKTHNEKFVNIILPVKGFISLEESLKVYQHNIEVFGNNTFETIITFENMPDIFIIQLDRTDYQPEHHRTVKVCDRFTFPKKFIPVNQTKYRIKGILCHTGSTQESYDNGHFYLYIRRRKQWFKCDGSNISYTSQKEAYHDSFGGNTDKQAYLLIYEKADGHYHNSHNNEETANSS</sequence>
<dbReference type="GO" id="GO:0016020">
    <property type="term" value="C:membrane"/>
    <property type="evidence" value="ECO:0007669"/>
    <property type="project" value="TreeGrafter"/>
</dbReference>
<dbReference type="PANTHER" id="PTHR15048:SF0">
    <property type="entry name" value="STARCH-BINDING DOMAIN-CONTAINING PROTEIN 1"/>
    <property type="match status" value="1"/>
</dbReference>
<accession>D3BGL4</accession>
<dbReference type="CDD" id="cd02257">
    <property type="entry name" value="Peptidase_C19"/>
    <property type="match status" value="1"/>
</dbReference>
<feature type="compositionally biased region" description="Low complexity" evidence="1">
    <location>
        <begin position="135"/>
        <end position="153"/>
    </location>
</feature>
<dbReference type="InterPro" id="IPR002044">
    <property type="entry name" value="CBM20"/>
</dbReference>
<dbReference type="PROSITE" id="PS50235">
    <property type="entry name" value="USP_3"/>
    <property type="match status" value="1"/>
</dbReference>
<feature type="domain" description="USP" evidence="2">
    <location>
        <begin position="430"/>
        <end position="713"/>
    </location>
</feature>
<dbReference type="PANTHER" id="PTHR15048">
    <property type="entry name" value="STARCH-BINDING DOMAIN-CONTAINING PROTEIN 1"/>
    <property type="match status" value="1"/>
</dbReference>
<dbReference type="Proteomes" id="UP000001396">
    <property type="component" value="Unassembled WGS sequence"/>
</dbReference>
<feature type="compositionally biased region" description="Acidic residues" evidence="1">
    <location>
        <begin position="125"/>
        <end position="134"/>
    </location>
</feature>
<dbReference type="InterPro" id="IPR038765">
    <property type="entry name" value="Papain-like_cys_pep_sf"/>
</dbReference>
<evidence type="ECO:0000259" key="3">
    <source>
        <dbReference type="PROSITE" id="PS51166"/>
    </source>
</evidence>
<dbReference type="Gene3D" id="3.90.70.10">
    <property type="entry name" value="Cysteine proteinases"/>
    <property type="match status" value="1"/>
</dbReference>
<reference evidence="4 5" key="1">
    <citation type="journal article" date="2011" name="Genome Res.">
        <title>Phylogeny-wide analysis of social amoeba genomes highlights ancient origins for complex intercellular communication.</title>
        <authorList>
            <person name="Heidel A.J."/>
            <person name="Lawal H.M."/>
            <person name="Felder M."/>
            <person name="Schilde C."/>
            <person name="Helps N.R."/>
            <person name="Tunggal B."/>
            <person name="Rivero F."/>
            <person name="John U."/>
            <person name="Schleicher M."/>
            <person name="Eichinger L."/>
            <person name="Platzer M."/>
            <person name="Noegel A.A."/>
            <person name="Schaap P."/>
            <person name="Gloeckner G."/>
        </authorList>
    </citation>
    <scope>NUCLEOTIDE SEQUENCE [LARGE SCALE GENOMIC DNA]</scope>
    <source>
        <strain evidence="5">ATCC 26659 / Pp 5 / PN500</strain>
    </source>
</reference>
<keyword evidence="5" id="KW-1185">Reference proteome</keyword>
<dbReference type="SMART" id="SM01065">
    <property type="entry name" value="CBM_2"/>
    <property type="match status" value="1"/>
</dbReference>
<dbReference type="InterPro" id="IPR013783">
    <property type="entry name" value="Ig-like_fold"/>
</dbReference>
<comment type="caution">
    <text evidence="4">The sequence shown here is derived from an EMBL/GenBank/DDBJ whole genome shotgun (WGS) entry which is preliminary data.</text>
</comment>
<dbReference type="AlphaFoldDB" id="D3BGL4"/>
<dbReference type="Pfam" id="PF00443">
    <property type="entry name" value="UCH"/>
    <property type="match status" value="1"/>
</dbReference>
<proteinExistence type="predicted"/>
<organism evidence="4 5">
    <name type="scientific">Heterostelium pallidum (strain ATCC 26659 / Pp 5 / PN500)</name>
    <name type="common">Cellular slime mold</name>
    <name type="synonym">Polysphondylium pallidum</name>
    <dbReference type="NCBI Taxonomy" id="670386"/>
    <lineage>
        <taxon>Eukaryota</taxon>
        <taxon>Amoebozoa</taxon>
        <taxon>Evosea</taxon>
        <taxon>Eumycetozoa</taxon>
        <taxon>Dictyostelia</taxon>
        <taxon>Acytosteliales</taxon>
        <taxon>Acytosteliaceae</taxon>
        <taxon>Heterostelium</taxon>
    </lineage>
</organism>
<dbReference type="Pfam" id="PF00686">
    <property type="entry name" value="CBM_20"/>
    <property type="match status" value="1"/>
</dbReference>
<evidence type="ECO:0000313" key="4">
    <source>
        <dbReference type="EMBL" id="EFA79248.1"/>
    </source>
</evidence>
<dbReference type="OMA" id="IEIRDEW"/>
<dbReference type="GO" id="GO:2001070">
    <property type="term" value="F:starch binding"/>
    <property type="evidence" value="ECO:0007669"/>
    <property type="project" value="InterPro"/>
</dbReference>
<dbReference type="SUPFAM" id="SSF49452">
    <property type="entry name" value="Starch-binding domain-like"/>
    <property type="match status" value="2"/>
</dbReference>
<dbReference type="EMBL" id="ADBJ01000035">
    <property type="protein sequence ID" value="EFA79248.1"/>
    <property type="molecule type" value="Genomic_DNA"/>
</dbReference>
<dbReference type="InterPro" id="IPR028889">
    <property type="entry name" value="USP"/>
</dbReference>
<dbReference type="InterPro" id="IPR001394">
    <property type="entry name" value="Peptidase_C19_UCH"/>
</dbReference>
<dbReference type="FunCoup" id="D3BGL4">
    <property type="interactions" value="457"/>
</dbReference>
<feature type="region of interest" description="Disordered" evidence="1">
    <location>
        <begin position="114"/>
        <end position="158"/>
    </location>
</feature>
<evidence type="ECO:0000259" key="2">
    <source>
        <dbReference type="PROSITE" id="PS50235"/>
    </source>
</evidence>
<dbReference type="Gene3D" id="2.60.40.10">
    <property type="entry name" value="Immunoglobulins"/>
    <property type="match status" value="1"/>
</dbReference>
<protein>
    <submittedName>
        <fullName evidence="4">Carbohydrate-binding domain-containing protein</fullName>
    </submittedName>
</protein>
<evidence type="ECO:0000256" key="1">
    <source>
        <dbReference type="SAM" id="MobiDB-lite"/>
    </source>
</evidence>
<feature type="domain" description="CBM20" evidence="3">
    <location>
        <begin position="33"/>
        <end position="156"/>
    </location>
</feature>
<dbReference type="GO" id="GO:0016579">
    <property type="term" value="P:protein deubiquitination"/>
    <property type="evidence" value="ECO:0007669"/>
    <property type="project" value="InterPro"/>
</dbReference>
<dbReference type="PROSITE" id="PS51166">
    <property type="entry name" value="CBM20"/>
    <property type="match status" value="1"/>
</dbReference>
<dbReference type="RefSeq" id="XP_020431369.1">
    <property type="nucleotide sequence ID" value="XM_020578500.1"/>
</dbReference>
<dbReference type="GO" id="GO:0004843">
    <property type="term" value="F:cysteine-type deubiquitinase activity"/>
    <property type="evidence" value="ECO:0007669"/>
    <property type="project" value="InterPro"/>
</dbReference>
<gene>
    <name evidence="4" type="ORF">PPL_07666</name>
</gene>
<name>D3BGL4_HETP5</name>
<evidence type="ECO:0000313" key="5">
    <source>
        <dbReference type="Proteomes" id="UP000001396"/>
    </source>
</evidence>
<dbReference type="InParanoid" id="D3BGL4"/>
<dbReference type="InterPro" id="IPR013784">
    <property type="entry name" value="Carb-bd-like_fold"/>
</dbReference>
<dbReference type="STRING" id="670386.D3BGL4"/>
<dbReference type="SUPFAM" id="SSF54001">
    <property type="entry name" value="Cysteine proteinases"/>
    <property type="match status" value="1"/>
</dbReference>